<evidence type="ECO:0000313" key="8">
    <source>
        <dbReference type="Proteomes" id="UP001418222"/>
    </source>
</evidence>
<feature type="transmembrane region" description="Helical" evidence="5">
    <location>
        <begin position="187"/>
        <end position="209"/>
    </location>
</feature>
<dbReference type="PANTHER" id="PTHR11439:SF440">
    <property type="entry name" value="INTEGRASE CATALYTIC DOMAIN-CONTAINING PROTEIN"/>
    <property type="match status" value="1"/>
</dbReference>
<comment type="caution">
    <text evidence="7">The sequence shown here is derived from an EMBL/GenBank/DDBJ whole genome shotgun (WGS) entry which is preliminary data.</text>
</comment>
<evidence type="ECO:0000313" key="7">
    <source>
        <dbReference type="EMBL" id="KAK8949545.1"/>
    </source>
</evidence>
<evidence type="ECO:0000256" key="1">
    <source>
        <dbReference type="ARBA" id="ARBA00004141"/>
    </source>
</evidence>
<accession>A0AAP0BSW9</accession>
<dbReference type="EMBL" id="JBBWWQ010000004">
    <property type="protein sequence ID" value="KAK8949545.1"/>
    <property type="molecule type" value="Genomic_DNA"/>
</dbReference>
<evidence type="ECO:0000256" key="4">
    <source>
        <dbReference type="ARBA" id="ARBA00023136"/>
    </source>
</evidence>
<name>A0AAP0BSW9_9ASPA</name>
<dbReference type="InterPro" id="IPR005821">
    <property type="entry name" value="Ion_trans_dom"/>
</dbReference>
<dbReference type="Pfam" id="PF00520">
    <property type="entry name" value="Ion_trans"/>
    <property type="match status" value="1"/>
</dbReference>
<evidence type="ECO:0000256" key="2">
    <source>
        <dbReference type="ARBA" id="ARBA00022692"/>
    </source>
</evidence>
<dbReference type="GO" id="GO:0005216">
    <property type="term" value="F:monoatomic ion channel activity"/>
    <property type="evidence" value="ECO:0007669"/>
    <property type="project" value="InterPro"/>
</dbReference>
<dbReference type="PANTHER" id="PTHR11439">
    <property type="entry name" value="GAG-POL-RELATED RETROTRANSPOSON"/>
    <property type="match status" value="1"/>
</dbReference>
<proteinExistence type="predicted"/>
<keyword evidence="8" id="KW-1185">Reference proteome</keyword>
<comment type="subcellular location">
    <subcellularLocation>
        <location evidence="1">Membrane</location>
        <topology evidence="1">Multi-pass membrane protein</topology>
    </subcellularLocation>
</comment>
<dbReference type="CDD" id="cd09272">
    <property type="entry name" value="RNase_HI_RT_Ty1"/>
    <property type="match status" value="1"/>
</dbReference>
<evidence type="ECO:0000256" key="3">
    <source>
        <dbReference type="ARBA" id="ARBA00022989"/>
    </source>
</evidence>
<evidence type="ECO:0000256" key="5">
    <source>
        <dbReference type="SAM" id="Phobius"/>
    </source>
</evidence>
<dbReference type="AlphaFoldDB" id="A0AAP0BSW9"/>
<dbReference type="SUPFAM" id="SSF81324">
    <property type="entry name" value="Voltage-gated potassium channels"/>
    <property type="match status" value="1"/>
</dbReference>
<evidence type="ECO:0000259" key="6">
    <source>
        <dbReference type="Pfam" id="PF00520"/>
    </source>
</evidence>
<dbReference type="GO" id="GO:0016020">
    <property type="term" value="C:membrane"/>
    <property type="evidence" value="ECO:0007669"/>
    <property type="project" value="UniProtKB-SubCell"/>
</dbReference>
<gene>
    <name evidence="7" type="primary">TPC1</name>
    <name evidence="7" type="ORF">KSP39_PZI005619</name>
</gene>
<feature type="domain" description="Ion transport" evidence="6">
    <location>
        <begin position="171"/>
        <end position="249"/>
    </location>
</feature>
<keyword evidence="2 5" id="KW-0812">Transmembrane</keyword>
<keyword evidence="3 5" id="KW-1133">Transmembrane helix</keyword>
<sequence length="275" mass="31291">MLRYLKKTLGRGILFKANQSLKVEVFTDADWAGSQDDRKSTTGYCSFVGGNLVSWKSKKQNVVARSSAEAEYRAMTQGVCEGLWLKIILQYMGLQVNKPVTIYCDNKTTISIAHNLVQHDRTKHVEVDRHFIKDQLDKRNICTPFVNSFDQLADVFTKGLCSDNFKNNTDKGLSTCVITLAGMFRMYLNVLALWLLFLLFSSWLAYLIFEDTLQGKTVFSSYGTTLYQMFVLFTTSNNPDVWIPAYNKDRSALLAGRDATSTDRRSSMSVKRKQI</sequence>
<dbReference type="SUPFAM" id="SSF56672">
    <property type="entry name" value="DNA/RNA polymerases"/>
    <property type="match status" value="1"/>
</dbReference>
<dbReference type="InterPro" id="IPR043502">
    <property type="entry name" value="DNA/RNA_pol_sf"/>
</dbReference>
<keyword evidence="4 5" id="KW-0472">Membrane</keyword>
<protein>
    <submittedName>
        <fullName evidence="7">Two pore calcium channel protein 1</fullName>
    </submittedName>
</protein>
<reference evidence="7 8" key="1">
    <citation type="journal article" date="2022" name="Nat. Plants">
        <title>Genomes of leafy and leafless Platanthera orchids illuminate the evolution of mycoheterotrophy.</title>
        <authorList>
            <person name="Li M.H."/>
            <person name="Liu K.W."/>
            <person name="Li Z."/>
            <person name="Lu H.C."/>
            <person name="Ye Q.L."/>
            <person name="Zhang D."/>
            <person name="Wang J.Y."/>
            <person name="Li Y.F."/>
            <person name="Zhong Z.M."/>
            <person name="Liu X."/>
            <person name="Yu X."/>
            <person name="Liu D.K."/>
            <person name="Tu X.D."/>
            <person name="Liu B."/>
            <person name="Hao Y."/>
            <person name="Liao X.Y."/>
            <person name="Jiang Y.T."/>
            <person name="Sun W.H."/>
            <person name="Chen J."/>
            <person name="Chen Y.Q."/>
            <person name="Ai Y."/>
            <person name="Zhai J.W."/>
            <person name="Wu S.S."/>
            <person name="Zhou Z."/>
            <person name="Hsiao Y.Y."/>
            <person name="Wu W.L."/>
            <person name="Chen Y.Y."/>
            <person name="Lin Y.F."/>
            <person name="Hsu J.L."/>
            <person name="Li C.Y."/>
            <person name="Wang Z.W."/>
            <person name="Zhao X."/>
            <person name="Zhong W.Y."/>
            <person name="Ma X.K."/>
            <person name="Ma L."/>
            <person name="Huang J."/>
            <person name="Chen G.Z."/>
            <person name="Huang M.Z."/>
            <person name="Huang L."/>
            <person name="Peng D.H."/>
            <person name="Luo Y.B."/>
            <person name="Zou S.Q."/>
            <person name="Chen S.P."/>
            <person name="Lan S."/>
            <person name="Tsai W.C."/>
            <person name="Van de Peer Y."/>
            <person name="Liu Z.J."/>
        </authorList>
    </citation>
    <scope>NUCLEOTIDE SEQUENCE [LARGE SCALE GENOMIC DNA]</scope>
    <source>
        <strain evidence="7">Lor287</strain>
    </source>
</reference>
<dbReference type="Proteomes" id="UP001418222">
    <property type="component" value="Unassembled WGS sequence"/>
</dbReference>
<organism evidence="7 8">
    <name type="scientific">Platanthera zijinensis</name>
    <dbReference type="NCBI Taxonomy" id="2320716"/>
    <lineage>
        <taxon>Eukaryota</taxon>
        <taxon>Viridiplantae</taxon>
        <taxon>Streptophyta</taxon>
        <taxon>Embryophyta</taxon>
        <taxon>Tracheophyta</taxon>
        <taxon>Spermatophyta</taxon>
        <taxon>Magnoliopsida</taxon>
        <taxon>Liliopsida</taxon>
        <taxon>Asparagales</taxon>
        <taxon>Orchidaceae</taxon>
        <taxon>Orchidoideae</taxon>
        <taxon>Orchideae</taxon>
        <taxon>Orchidinae</taxon>
        <taxon>Platanthera</taxon>
    </lineage>
</organism>